<proteinExistence type="predicted"/>
<accession>A0AAV1K497</accession>
<dbReference type="GO" id="GO:0005634">
    <property type="term" value="C:nucleus"/>
    <property type="evidence" value="ECO:0007669"/>
    <property type="project" value="UniProtKB-SubCell"/>
</dbReference>
<dbReference type="GO" id="GO:0008270">
    <property type="term" value="F:zinc ion binding"/>
    <property type="evidence" value="ECO:0007669"/>
    <property type="project" value="UniProtKB-KW"/>
</dbReference>
<keyword evidence="3 7" id="KW-0863">Zinc-finger</keyword>
<keyword evidence="5" id="KW-0238">DNA-binding</keyword>
<dbReference type="Pfam" id="PF04218">
    <property type="entry name" value="CENP-B_N"/>
    <property type="match status" value="1"/>
</dbReference>
<evidence type="ECO:0000256" key="1">
    <source>
        <dbReference type="ARBA" id="ARBA00004123"/>
    </source>
</evidence>
<comment type="caution">
    <text evidence="11">The sequence shown here is derived from an EMBL/GenBank/DDBJ whole genome shotgun (WGS) entry which is preliminary data.</text>
</comment>
<evidence type="ECO:0000259" key="10">
    <source>
        <dbReference type="PROSITE" id="PS51253"/>
    </source>
</evidence>
<evidence type="ECO:0000259" key="9">
    <source>
        <dbReference type="PROSITE" id="PS50808"/>
    </source>
</evidence>
<dbReference type="InterPro" id="IPR007889">
    <property type="entry name" value="HTH_Psq"/>
</dbReference>
<evidence type="ECO:0000256" key="5">
    <source>
        <dbReference type="ARBA" id="ARBA00023125"/>
    </source>
</evidence>
<dbReference type="GO" id="GO:0003677">
    <property type="term" value="F:DNA binding"/>
    <property type="evidence" value="ECO:0007669"/>
    <property type="project" value="UniProtKB-KW"/>
</dbReference>
<dbReference type="PANTHER" id="PTHR19303:SF16">
    <property type="entry name" value="JERKY PROTEIN HOMOLOG-LIKE"/>
    <property type="match status" value="1"/>
</dbReference>
<name>A0AAV1K497_9NEOP</name>
<sequence length="441" mass="50897">MLAKRKRVMLTLKDKVDIIECLQNGVKGCELASRYNVGASTISDIKTNSDSILAYANSDVTLEKKTMKQPNTERVDDSLYDWYADRQASGKYTSRKMLFEQAAKLSKEILKKPFVPHKAWLSRFKAKYDIDADVYYEDQTDSEEEDQNILENDSELWGFFDKEPTNRAKCSMCGVILKRDSDTLYKHLKEKHSKISENLEFKDADESYTEVIYLEEPVEEQEDRKPRVLSEVQLQAKKPLKRKQSTRESIKPTTPQPDKPDSEIDNFGQYITGLLRGIPKKACSKLQMDIVSMIMNTKLNMEPTPPDININDRNIPEQTGEKEQEENQENQESFEVPIASNDEAETDASKSEPTPKRPKRRFSYREEYTCDVNDRDEREVENFGKYVTCLLKTITHKDIGTKLQMDIVNLIMTARLQFLQKNSPILTINGTIELQNREPAA</sequence>
<dbReference type="InterPro" id="IPR003656">
    <property type="entry name" value="Znf_BED"/>
</dbReference>
<dbReference type="InterPro" id="IPR036236">
    <property type="entry name" value="Znf_C2H2_sf"/>
</dbReference>
<dbReference type="PANTHER" id="PTHR19303">
    <property type="entry name" value="TRANSPOSON"/>
    <property type="match status" value="1"/>
</dbReference>
<evidence type="ECO:0000256" key="4">
    <source>
        <dbReference type="ARBA" id="ARBA00022833"/>
    </source>
</evidence>
<organism evidence="11 12">
    <name type="scientific">Leptosia nina</name>
    <dbReference type="NCBI Taxonomy" id="320188"/>
    <lineage>
        <taxon>Eukaryota</taxon>
        <taxon>Metazoa</taxon>
        <taxon>Ecdysozoa</taxon>
        <taxon>Arthropoda</taxon>
        <taxon>Hexapoda</taxon>
        <taxon>Insecta</taxon>
        <taxon>Pterygota</taxon>
        <taxon>Neoptera</taxon>
        <taxon>Endopterygota</taxon>
        <taxon>Lepidoptera</taxon>
        <taxon>Glossata</taxon>
        <taxon>Ditrysia</taxon>
        <taxon>Papilionoidea</taxon>
        <taxon>Pieridae</taxon>
        <taxon>Pierinae</taxon>
        <taxon>Leptosia</taxon>
    </lineage>
</organism>
<dbReference type="EMBL" id="CAVLEF010000281">
    <property type="protein sequence ID" value="CAK1555962.1"/>
    <property type="molecule type" value="Genomic_DNA"/>
</dbReference>
<keyword evidence="2" id="KW-0479">Metal-binding</keyword>
<dbReference type="SUPFAM" id="SSF46689">
    <property type="entry name" value="Homeodomain-like"/>
    <property type="match status" value="2"/>
</dbReference>
<evidence type="ECO:0000256" key="3">
    <source>
        <dbReference type="ARBA" id="ARBA00022771"/>
    </source>
</evidence>
<dbReference type="PROSITE" id="PS51253">
    <property type="entry name" value="HTH_CENPB"/>
    <property type="match status" value="1"/>
</dbReference>
<gene>
    <name evidence="11" type="ORF">LNINA_LOCUS14743</name>
</gene>
<dbReference type="InterPro" id="IPR009057">
    <property type="entry name" value="Homeodomain-like_sf"/>
</dbReference>
<protein>
    <recommendedName>
        <fullName evidence="13">Transposase</fullName>
    </recommendedName>
</protein>
<dbReference type="SMART" id="SM00674">
    <property type="entry name" value="CENPB"/>
    <property type="match status" value="1"/>
</dbReference>
<comment type="subcellular location">
    <subcellularLocation>
        <location evidence="1">Nucleus</location>
    </subcellularLocation>
</comment>
<dbReference type="Pfam" id="PF02892">
    <property type="entry name" value="zf-BED"/>
    <property type="match status" value="1"/>
</dbReference>
<dbReference type="InterPro" id="IPR050863">
    <property type="entry name" value="CenT-Element_Derived"/>
</dbReference>
<evidence type="ECO:0000256" key="7">
    <source>
        <dbReference type="PROSITE-ProRule" id="PRU00027"/>
    </source>
</evidence>
<feature type="region of interest" description="Disordered" evidence="8">
    <location>
        <begin position="319"/>
        <end position="360"/>
    </location>
</feature>
<dbReference type="Pfam" id="PF03221">
    <property type="entry name" value="HTH_Tnp_Tc5"/>
    <property type="match status" value="1"/>
</dbReference>
<dbReference type="Gene3D" id="1.10.10.60">
    <property type="entry name" value="Homeodomain-like"/>
    <property type="match status" value="2"/>
</dbReference>
<evidence type="ECO:0008006" key="13">
    <source>
        <dbReference type="Google" id="ProtNLM"/>
    </source>
</evidence>
<evidence type="ECO:0000256" key="8">
    <source>
        <dbReference type="SAM" id="MobiDB-lite"/>
    </source>
</evidence>
<evidence type="ECO:0000256" key="6">
    <source>
        <dbReference type="ARBA" id="ARBA00023242"/>
    </source>
</evidence>
<evidence type="ECO:0000256" key="2">
    <source>
        <dbReference type="ARBA" id="ARBA00022723"/>
    </source>
</evidence>
<dbReference type="InterPro" id="IPR006600">
    <property type="entry name" value="HTH_CenpB_DNA-bd_dom"/>
</dbReference>
<dbReference type="PROSITE" id="PS50808">
    <property type="entry name" value="ZF_BED"/>
    <property type="match status" value="1"/>
</dbReference>
<keyword evidence="6" id="KW-0539">Nucleus</keyword>
<feature type="region of interest" description="Disordered" evidence="8">
    <location>
        <begin position="219"/>
        <end position="265"/>
    </location>
</feature>
<dbReference type="SMART" id="SM00614">
    <property type="entry name" value="ZnF_BED"/>
    <property type="match status" value="1"/>
</dbReference>
<reference evidence="11 12" key="1">
    <citation type="submission" date="2023-11" db="EMBL/GenBank/DDBJ databases">
        <authorList>
            <person name="Okamura Y."/>
        </authorList>
    </citation>
    <scope>NUCLEOTIDE SEQUENCE [LARGE SCALE GENOMIC DNA]</scope>
</reference>
<keyword evidence="4" id="KW-0862">Zinc</keyword>
<keyword evidence="12" id="KW-1185">Reference proteome</keyword>
<feature type="domain" description="HTH CENPB-type" evidence="10">
    <location>
        <begin position="63"/>
        <end position="134"/>
    </location>
</feature>
<evidence type="ECO:0000313" key="12">
    <source>
        <dbReference type="Proteomes" id="UP001497472"/>
    </source>
</evidence>
<dbReference type="Proteomes" id="UP001497472">
    <property type="component" value="Unassembled WGS sequence"/>
</dbReference>
<dbReference type="AlphaFoldDB" id="A0AAV1K497"/>
<dbReference type="SUPFAM" id="SSF57667">
    <property type="entry name" value="beta-beta-alpha zinc fingers"/>
    <property type="match status" value="1"/>
</dbReference>
<feature type="domain" description="BED-type" evidence="9">
    <location>
        <begin position="151"/>
        <end position="199"/>
    </location>
</feature>
<evidence type="ECO:0000313" key="11">
    <source>
        <dbReference type="EMBL" id="CAK1555962.1"/>
    </source>
</evidence>